<evidence type="ECO:0000259" key="4">
    <source>
        <dbReference type="Pfam" id="PF03816"/>
    </source>
</evidence>
<organism evidence="5 6">
    <name type="scientific">Candidatus Intestinimonas pullistercoris</name>
    <dbReference type="NCBI Taxonomy" id="2838623"/>
    <lineage>
        <taxon>Bacteria</taxon>
        <taxon>Bacillati</taxon>
        <taxon>Bacillota</taxon>
        <taxon>Clostridia</taxon>
        <taxon>Eubacteriales</taxon>
        <taxon>Intestinimonas</taxon>
    </lineage>
</organism>
<dbReference type="PANTHER" id="PTHR33392:SF6">
    <property type="entry name" value="POLYISOPRENYL-TEICHOIC ACID--PEPTIDOGLYCAN TEICHOIC ACID TRANSFERASE TAGU"/>
    <property type="match status" value="1"/>
</dbReference>
<evidence type="ECO:0000313" key="5">
    <source>
        <dbReference type="EMBL" id="HJC40581.1"/>
    </source>
</evidence>
<accession>A0A9D2NXN3</accession>
<evidence type="ECO:0000313" key="6">
    <source>
        <dbReference type="Proteomes" id="UP000823882"/>
    </source>
</evidence>
<gene>
    <name evidence="5" type="ORF">H9701_03380</name>
</gene>
<evidence type="ECO:0000256" key="2">
    <source>
        <dbReference type="SAM" id="MobiDB-lite"/>
    </source>
</evidence>
<reference evidence="5" key="1">
    <citation type="journal article" date="2021" name="PeerJ">
        <title>Extensive microbial diversity within the chicken gut microbiome revealed by metagenomics and culture.</title>
        <authorList>
            <person name="Gilroy R."/>
            <person name="Ravi A."/>
            <person name="Getino M."/>
            <person name="Pursley I."/>
            <person name="Horton D.L."/>
            <person name="Alikhan N.F."/>
            <person name="Baker D."/>
            <person name="Gharbi K."/>
            <person name="Hall N."/>
            <person name="Watson M."/>
            <person name="Adriaenssens E.M."/>
            <person name="Foster-Nyarko E."/>
            <person name="Jarju S."/>
            <person name="Secka A."/>
            <person name="Antonio M."/>
            <person name="Oren A."/>
            <person name="Chaudhuri R.R."/>
            <person name="La Ragione R."/>
            <person name="Hildebrand F."/>
            <person name="Pallen M.J."/>
        </authorList>
    </citation>
    <scope>NUCLEOTIDE SEQUENCE</scope>
    <source>
        <strain evidence="5">CHK186-1790</strain>
    </source>
</reference>
<proteinExistence type="inferred from homology"/>
<dbReference type="Proteomes" id="UP000823882">
    <property type="component" value="Unassembled WGS sequence"/>
</dbReference>
<dbReference type="PANTHER" id="PTHR33392">
    <property type="entry name" value="POLYISOPRENYL-TEICHOIC ACID--PEPTIDOGLYCAN TEICHOIC ACID TRANSFERASE TAGU"/>
    <property type="match status" value="1"/>
</dbReference>
<evidence type="ECO:0000256" key="1">
    <source>
        <dbReference type="ARBA" id="ARBA00006068"/>
    </source>
</evidence>
<sequence length="319" mass="34713">MVLSALVVILFCAYKALVHAPEQAPVPTPVTTPEPESGGGTGEEQEATPTPEPLVRKEGFYTFLLTATDEGGGNTDTIMVAAYDTVNQTVGVVSIPRDTLVDRDFPKINGIYAREGMDGLRDAVSDLIGIPIDYYIMVGLNGFQRLVNAVDGVDFYIPCDMDYDDPTADPPLHIHYTEGMTHLDGQEAMEVVRFRHNNDGSGYTDVGRAQTQRDLIVAVAKKALASPGKIGTYVDIFMENVKTDLSATDIAWLAEQALGVDLDSGVSTATLPGDGQAKYNGYSYCYELDQEACLELFNQLLNPYTTEITLDMTNMFQVP</sequence>
<feature type="domain" description="Cell envelope-related transcriptional attenuator" evidence="4">
    <location>
        <begin position="74"/>
        <end position="223"/>
    </location>
</feature>
<evidence type="ECO:0000256" key="3">
    <source>
        <dbReference type="SAM" id="SignalP"/>
    </source>
</evidence>
<comment type="caution">
    <text evidence="5">The sequence shown here is derived from an EMBL/GenBank/DDBJ whole genome shotgun (WGS) entry which is preliminary data.</text>
</comment>
<dbReference type="InterPro" id="IPR004474">
    <property type="entry name" value="LytR_CpsA_psr"/>
</dbReference>
<dbReference type="InterPro" id="IPR050922">
    <property type="entry name" value="LytR/CpsA/Psr_CW_biosynth"/>
</dbReference>
<dbReference type="NCBIfam" id="TIGR00350">
    <property type="entry name" value="lytR_cpsA_psr"/>
    <property type="match status" value="1"/>
</dbReference>
<dbReference type="Gene3D" id="3.40.630.190">
    <property type="entry name" value="LCP protein"/>
    <property type="match status" value="1"/>
</dbReference>
<dbReference type="EMBL" id="DWWJ01000066">
    <property type="protein sequence ID" value="HJC40581.1"/>
    <property type="molecule type" value="Genomic_DNA"/>
</dbReference>
<reference evidence="5" key="2">
    <citation type="submission" date="2021-04" db="EMBL/GenBank/DDBJ databases">
        <authorList>
            <person name="Gilroy R."/>
        </authorList>
    </citation>
    <scope>NUCLEOTIDE SEQUENCE</scope>
    <source>
        <strain evidence="5">CHK186-1790</strain>
    </source>
</reference>
<keyword evidence="3" id="KW-0732">Signal</keyword>
<feature type="chain" id="PRO_5039657947" evidence="3">
    <location>
        <begin position="21"/>
        <end position="319"/>
    </location>
</feature>
<feature type="signal peptide" evidence="3">
    <location>
        <begin position="1"/>
        <end position="20"/>
    </location>
</feature>
<dbReference type="Pfam" id="PF03816">
    <property type="entry name" value="LytR_cpsA_psr"/>
    <property type="match status" value="1"/>
</dbReference>
<protein>
    <submittedName>
        <fullName evidence="5">LCP family protein</fullName>
    </submittedName>
</protein>
<name>A0A9D2NXN3_9FIRM</name>
<dbReference type="AlphaFoldDB" id="A0A9D2NXN3"/>
<feature type="region of interest" description="Disordered" evidence="2">
    <location>
        <begin position="24"/>
        <end position="52"/>
    </location>
</feature>
<comment type="similarity">
    <text evidence="1">Belongs to the LytR/CpsA/Psr (LCP) family.</text>
</comment>